<feature type="compositionally biased region" description="Basic and acidic residues" evidence="1">
    <location>
        <begin position="1"/>
        <end position="20"/>
    </location>
</feature>
<evidence type="ECO:0000256" key="2">
    <source>
        <dbReference type="SAM" id="Phobius"/>
    </source>
</evidence>
<protein>
    <submittedName>
        <fullName evidence="3">Uncharacterized protein</fullName>
    </submittedName>
</protein>
<evidence type="ECO:0000256" key="1">
    <source>
        <dbReference type="SAM" id="MobiDB-lite"/>
    </source>
</evidence>
<keyword evidence="2" id="KW-0472">Membrane</keyword>
<organism evidence="3 4">
    <name type="scientific">Streptomyces acidicola</name>
    <dbReference type="NCBI Taxonomy" id="2596892"/>
    <lineage>
        <taxon>Bacteria</taxon>
        <taxon>Bacillati</taxon>
        <taxon>Actinomycetota</taxon>
        <taxon>Actinomycetes</taxon>
        <taxon>Kitasatosporales</taxon>
        <taxon>Streptomycetaceae</taxon>
        <taxon>Streptomyces</taxon>
    </lineage>
</organism>
<keyword evidence="2" id="KW-0812">Transmembrane</keyword>
<gene>
    <name evidence="3" type="ORF">FPZ41_31495</name>
</gene>
<reference evidence="3 4" key="1">
    <citation type="submission" date="2019-09" db="EMBL/GenBank/DDBJ databases">
        <authorList>
            <person name="Duangmal K."/>
            <person name="Teo W.F.A."/>
            <person name="Lipun K."/>
        </authorList>
    </citation>
    <scope>NUCLEOTIDE SEQUENCE [LARGE SCALE GENOMIC DNA]</scope>
    <source>
        <strain evidence="3 4">K1PN6</strain>
    </source>
</reference>
<accession>A0A5N8WZP1</accession>
<keyword evidence="2" id="KW-1133">Transmembrane helix</keyword>
<feature type="region of interest" description="Disordered" evidence="1">
    <location>
        <begin position="1"/>
        <end position="32"/>
    </location>
</feature>
<sequence>MRIGTEARADTGPGGKDEAGRSGGRPSPPPARRQVLRRLHQLAAVLVSVCALLGAVRLVVPATADTDSEPPGVRRQLVFLREGLDDGTGD</sequence>
<name>A0A5N8WZP1_9ACTN</name>
<evidence type="ECO:0000313" key="3">
    <source>
        <dbReference type="EMBL" id="MPY52841.1"/>
    </source>
</evidence>
<comment type="caution">
    <text evidence="3">The sequence shown here is derived from an EMBL/GenBank/DDBJ whole genome shotgun (WGS) entry which is preliminary data.</text>
</comment>
<dbReference type="RefSeq" id="WP_152867028.1">
    <property type="nucleotide sequence ID" value="NZ_VMNX01000157.1"/>
</dbReference>
<dbReference type="EMBL" id="VMNX01000157">
    <property type="protein sequence ID" value="MPY52841.1"/>
    <property type="molecule type" value="Genomic_DNA"/>
</dbReference>
<dbReference type="AlphaFoldDB" id="A0A5N8WZP1"/>
<dbReference type="Proteomes" id="UP000373149">
    <property type="component" value="Unassembled WGS sequence"/>
</dbReference>
<proteinExistence type="predicted"/>
<keyword evidence="4" id="KW-1185">Reference proteome</keyword>
<evidence type="ECO:0000313" key="4">
    <source>
        <dbReference type="Proteomes" id="UP000373149"/>
    </source>
</evidence>
<feature type="transmembrane region" description="Helical" evidence="2">
    <location>
        <begin position="42"/>
        <end position="60"/>
    </location>
</feature>